<protein>
    <recommendedName>
        <fullName evidence="4">DUF2759 domain-containing protein</fullName>
    </recommendedName>
</protein>
<keyword evidence="1" id="KW-1133">Transmembrane helix</keyword>
<feature type="transmembrane region" description="Helical" evidence="1">
    <location>
        <begin position="22"/>
        <end position="40"/>
    </location>
</feature>
<gene>
    <name evidence="2" type="ORF">BG53_00730</name>
</gene>
<feature type="transmembrane region" description="Helical" evidence="1">
    <location>
        <begin position="47"/>
        <end position="68"/>
    </location>
</feature>
<reference evidence="2 3" key="1">
    <citation type="submission" date="2014-02" db="EMBL/GenBank/DDBJ databases">
        <title>Genome sequence of Paenibacillus darwinianus reveals adaptive mechanisms for survival in Antarctic soils.</title>
        <authorList>
            <person name="Dsouza M."/>
            <person name="Taylor M.W."/>
            <person name="Turner S.J."/>
            <person name="Aislabie J."/>
        </authorList>
    </citation>
    <scope>NUCLEOTIDE SEQUENCE [LARGE SCALE GENOMIC DNA]</scope>
    <source>
        <strain evidence="2 3">CE1</strain>
    </source>
</reference>
<dbReference type="Proteomes" id="UP000053750">
    <property type="component" value="Unassembled WGS sequence"/>
</dbReference>
<evidence type="ECO:0000313" key="2">
    <source>
        <dbReference type="EMBL" id="EXX89064.1"/>
    </source>
</evidence>
<comment type="caution">
    <text evidence="2">The sequence shown here is derived from an EMBL/GenBank/DDBJ whole genome shotgun (WGS) entry which is preliminary data.</text>
</comment>
<keyword evidence="1" id="KW-0812">Transmembrane</keyword>
<accession>A0A9W5W7J6</accession>
<keyword evidence="1" id="KW-0472">Membrane</keyword>
<dbReference type="AlphaFoldDB" id="A0A9W5W7J6"/>
<proteinExistence type="predicted"/>
<keyword evidence="3" id="KW-1185">Reference proteome</keyword>
<organism evidence="2 3">
    <name type="scientific">Paenibacillus darwinianus</name>
    <dbReference type="NCBI Taxonomy" id="1380763"/>
    <lineage>
        <taxon>Bacteria</taxon>
        <taxon>Bacillati</taxon>
        <taxon>Bacillota</taxon>
        <taxon>Bacilli</taxon>
        <taxon>Bacillales</taxon>
        <taxon>Paenibacillaceae</taxon>
        <taxon>Paenibacillus</taxon>
    </lineage>
</organism>
<name>A0A9W5W7J6_9BACL</name>
<sequence>MVLAQEAGKATQDASNFAPFDIFMLLFTAIIFIGFVRLVLARPRKNYFAIGFAAVSLLVFLVIDYIMIFEVWMG</sequence>
<dbReference type="EMBL" id="JFHU01000109">
    <property type="protein sequence ID" value="EXX89064.1"/>
    <property type="molecule type" value="Genomic_DNA"/>
</dbReference>
<dbReference type="RefSeq" id="WP_036582013.1">
    <property type="nucleotide sequence ID" value="NZ_KK082132.1"/>
</dbReference>
<dbReference type="OrthoDB" id="2679967at2"/>
<evidence type="ECO:0000313" key="3">
    <source>
        <dbReference type="Proteomes" id="UP000053750"/>
    </source>
</evidence>
<evidence type="ECO:0000256" key="1">
    <source>
        <dbReference type="SAM" id="Phobius"/>
    </source>
</evidence>
<evidence type="ECO:0008006" key="4">
    <source>
        <dbReference type="Google" id="ProtNLM"/>
    </source>
</evidence>